<evidence type="ECO:0000259" key="7">
    <source>
        <dbReference type="PROSITE" id="PS50885"/>
    </source>
</evidence>
<dbReference type="Gene3D" id="3.30.565.10">
    <property type="entry name" value="Histidine kinase-like ATPase, C-terminal domain"/>
    <property type="match status" value="1"/>
</dbReference>
<dbReference type="SUPFAM" id="SSF55874">
    <property type="entry name" value="ATPase domain of HSP90 chaperone/DNA topoisomerase II/histidine kinase"/>
    <property type="match status" value="1"/>
</dbReference>
<dbReference type="GO" id="GO:0016020">
    <property type="term" value="C:membrane"/>
    <property type="evidence" value="ECO:0007669"/>
    <property type="project" value="UniProtKB-SubCell"/>
</dbReference>
<dbReference type="InterPro" id="IPR011712">
    <property type="entry name" value="Sig_transdc_His_kin_sub3_dim/P"/>
</dbReference>
<dbReference type="Pfam" id="PF02518">
    <property type="entry name" value="HATPase_c"/>
    <property type="match status" value="1"/>
</dbReference>
<keyword evidence="2" id="KW-0597">Phosphoprotein</keyword>
<evidence type="ECO:0000256" key="5">
    <source>
        <dbReference type="ARBA" id="ARBA00023012"/>
    </source>
</evidence>
<dbReference type="OrthoDB" id="9782588at2"/>
<dbReference type="InterPro" id="IPR036890">
    <property type="entry name" value="HATPase_C_sf"/>
</dbReference>
<keyword evidence="9" id="KW-1185">Reference proteome</keyword>
<name>A0A557QVZ6_9RHOO</name>
<dbReference type="Gene3D" id="1.20.5.1930">
    <property type="match status" value="1"/>
</dbReference>
<reference evidence="8 9" key="1">
    <citation type="submission" date="2019-07" db="EMBL/GenBank/DDBJ databases">
        <title>The pathways for chlorine oxyanion respiration interact through the shared metabolite chlorate.</title>
        <authorList>
            <person name="Barnum T.P."/>
            <person name="Cheng Y."/>
            <person name="Hill K.A."/>
            <person name="Lucas L.N."/>
            <person name="Carlson H.K."/>
            <person name="Coates J.D."/>
        </authorList>
    </citation>
    <scope>NUCLEOTIDE SEQUENCE [LARGE SCALE GENOMIC DNA]</scope>
    <source>
        <strain evidence="8 9">SFB-3</strain>
    </source>
</reference>
<organism evidence="8 9">
    <name type="scientific">Denitromonas halophila</name>
    <dbReference type="NCBI Taxonomy" id="1629404"/>
    <lineage>
        <taxon>Bacteria</taxon>
        <taxon>Pseudomonadati</taxon>
        <taxon>Pseudomonadota</taxon>
        <taxon>Betaproteobacteria</taxon>
        <taxon>Rhodocyclales</taxon>
        <taxon>Zoogloeaceae</taxon>
        <taxon>Denitromonas</taxon>
    </lineage>
</organism>
<dbReference type="SMART" id="SM00304">
    <property type="entry name" value="HAMP"/>
    <property type="match status" value="1"/>
</dbReference>
<dbReference type="PANTHER" id="PTHR24421">
    <property type="entry name" value="NITRATE/NITRITE SENSOR PROTEIN NARX-RELATED"/>
    <property type="match status" value="1"/>
</dbReference>
<dbReference type="PROSITE" id="PS50885">
    <property type="entry name" value="HAMP"/>
    <property type="match status" value="1"/>
</dbReference>
<dbReference type="Pfam" id="PF00672">
    <property type="entry name" value="HAMP"/>
    <property type="match status" value="1"/>
</dbReference>
<evidence type="ECO:0000313" key="9">
    <source>
        <dbReference type="Proteomes" id="UP000319502"/>
    </source>
</evidence>
<feature type="domain" description="HAMP" evidence="7">
    <location>
        <begin position="192"/>
        <end position="244"/>
    </location>
</feature>
<dbReference type="Gene3D" id="6.10.340.10">
    <property type="match status" value="1"/>
</dbReference>
<evidence type="ECO:0000313" key="8">
    <source>
        <dbReference type="EMBL" id="TVO57080.1"/>
    </source>
</evidence>
<evidence type="ECO:0000256" key="3">
    <source>
        <dbReference type="ARBA" id="ARBA00022679"/>
    </source>
</evidence>
<evidence type="ECO:0000256" key="2">
    <source>
        <dbReference type="ARBA" id="ARBA00022553"/>
    </source>
</evidence>
<accession>A0A557QVZ6</accession>
<evidence type="ECO:0000256" key="6">
    <source>
        <dbReference type="SAM" id="Phobius"/>
    </source>
</evidence>
<protein>
    <submittedName>
        <fullName evidence="8">HAMP domain-containing protein</fullName>
    </submittedName>
</protein>
<dbReference type="AlphaFoldDB" id="A0A557QVZ6"/>
<keyword evidence="6" id="KW-0472">Membrane</keyword>
<evidence type="ECO:0000256" key="1">
    <source>
        <dbReference type="ARBA" id="ARBA00004370"/>
    </source>
</evidence>
<keyword evidence="5" id="KW-0902">Two-component regulatory system</keyword>
<dbReference type="GO" id="GO:0046983">
    <property type="term" value="F:protein dimerization activity"/>
    <property type="evidence" value="ECO:0007669"/>
    <property type="project" value="InterPro"/>
</dbReference>
<dbReference type="InterPro" id="IPR003594">
    <property type="entry name" value="HATPase_dom"/>
</dbReference>
<dbReference type="InterPro" id="IPR003660">
    <property type="entry name" value="HAMP_dom"/>
</dbReference>
<comment type="subcellular location">
    <subcellularLocation>
        <location evidence="1">Membrane</location>
    </subcellularLocation>
</comment>
<dbReference type="Proteomes" id="UP000319502">
    <property type="component" value="Unassembled WGS sequence"/>
</dbReference>
<dbReference type="PANTHER" id="PTHR24421:SF58">
    <property type="entry name" value="SIGNAL TRANSDUCTION HISTIDINE-PROTEIN KINASE_PHOSPHATASE UHPB"/>
    <property type="match status" value="1"/>
</dbReference>
<keyword evidence="3" id="KW-0808">Transferase</keyword>
<feature type="transmembrane region" description="Helical" evidence="6">
    <location>
        <begin position="172"/>
        <end position="191"/>
    </location>
</feature>
<comment type="caution">
    <text evidence="8">The sequence shown here is derived from an EMBL/GenBank/DDBJ whole genome shotgun (WGS) entry which is preliminary data.</text>
</comment>
<evidence type="ECO:0000256" key="4">
    <source>
        <dbReference type="ARBA" id="ARBA00022777"/>
    </source>
</evidence>
<feature type="transmembrane region" description="Helical" evidence="6">
    <location>
        <begin position="22"/>
        <end position="42"/>
    </location>
</feature>
<keyword evidence="6" id="KW-1133">Transmembrane helix</keyword>
<dbReference type="CDD" id="cd16917">
    <property type="entry name" value="HATPase_UhpB-NarQ-NarX-like"/>
    <property type="match status" value="1"/>
</dbReference>
<sequence>MRHPPMSPAPAHPPGFDLKRHLALRVTLFACLIGLGASGFVIDHSTRRIGEHVRLSGPTVEQLIGRELDTPRDGFDRSADNLALALPDALGRLLRLCIEVHTFYANQSRQRCYPDASDAAPAAVRALLAWQLGDAARHAGPIRQYPGITVGHVTVTPDLDSEAAALWQQLRLVLAISAGVLLLNLLIYLPVRRALRPTDRVLDTLRRLERGDLTARMPRPALVELRRIAEGFDHLAERLQRTDRRQRQLAQRLLTVREQERRRLARELHDEFGQSLASIRAEAACAADAPPAERAAAIDAIARSTATMMDNLQRILHQLRPVGLEEFGLRASLTQLADTARRHHPACRIDLRLADDIDRLPDALTVSLYRISQEGLSNALRHGAPRQIRLALERDAHGMALTVEDDGTSGAQDTRGSGLGVLGMTERVEALGGHFSLTPRQPCGMTLHAGFPPSALTHGDLADEHPPAAGR</sequence>
<proteinExistence type="predicted"/>
<dbReference type="Pfam" id="PF07730">
    <property type="entry name" value="HisKA_3"/>
    <property type="match status" value="1"/>
</dbReference>
<dbReference type="GO" id="GO:0000155">
    <property type="term" value="F:phosphorelay sensor kinase activity"/>
    <property type="evidence" value="ECO:0007669"/>
    <property type="project" value="InterPro"/>
</dbReference>
<dbReference type="EMBL" id="VMNK01000008">
    <property type="protein sequence ID" value="TVO57080.1"/>
    <property type="molecule type" value="Genomic_DNA"/>
</dbReference>
<gene>
    <name evidence="8" type="ORF">FHP91_10870</name>
</gene>
<dbReference type="InterPro" id="IPR050482">
    <property type="entry name" value="Sensor_HK_TwoCompSys"/>
</dbReference>
<dbReference type="CDD" id="cd06225">
    <property type="entry name" value="HAMP"/>
    <property type="match status" value="1"/>
</dbReference>
<keyword evidence="6" id="KW-0812">Transmembrane</keyword>
<keyword evidence="4" id="KW-0418">Kinase</keyword>